<dbReference type="InterPro" id="IPR036568">
    <property type="entry name" value="GGCT-like_sf"/>
</dbReference>
<dbReference type="GO" id="GO:0061928">
    <property type="term" value="F:glutathione specific gamma-glutamylcyclotransferase activity"/>
    <property type="evidence" value="ECO:0007669"/>
    <property type="project" value="UniProtKB-EC"/>
</dbReference>
<reference evidence="4" key="1">
    <citation type="submission" date="2017-09" db="EMBL/GenBank/DDBJ databases">
        <title>FDA dAtabase for Regulatory Grade micrObial Sequences (FDA-ARGOS): Supporting development and validation of Infectious Disease Dx tests.</title>
        <authorList>
            <person name="Minogue T."/>
            <person name="Wolcott M."/>
            <person name="Wasieloski L."/>
            <person name="Aguilar W."/>
            <person name="Moore D."/>
            <person name="Tallon L."/>
            <person name="Sadzewicz L."/>
            <person name="Ott S."/>
            <person name="Zhao X."/>
            <person name="Nagaraj S."/>
            <person name="Vavikolanu K."/>
            <person name="Aluvathingal J."/>
            <person name="Nadendla S."/>
            <person name="Sichtig H."/>
        </authorList>
    </citation>
    <scope>NUCLEOTIDE SEQUENCE [LARGE SCALE GENOMIC DNA]</scope>
    <source>
        <strain evidence="4">FDAARGOS_390</strain>
    </source>
</reference>
<comment type="caution">
    <text evidence="3">The sequence shown here is derived from an EMBL/GenBank/DDBJ whole genome shotgun (WGS) entry which is preliminary data.</text>
</comment>
<dbReference type="GO" id="GO:0016740">
    <property type="term" value="F:transferase activity"/>
    <property type="evidence" value="ECO:0007669"/>
    <property type="project" value="UniProtKB-KW"/>
</dbReference>
<dbReference type="AlphaFoldDB" id="A0A2A7SCZ4"/>
<evidence type="ECO:0000313" key="4">
    <source>
        <dbReference type="Proteomes" id="UP000220629"/>
    </source>
</evidence>
<accession>A0A2A7SCZ4</accession>
<dbReference type="Gene3D" id="3.10.490.10">
    <property type="entry name" value="Gamma-glutamyl cyclotransferase-like"/>
    <property type="match status" value="1"/>
</dbReference>
<evidence type="ECO:0000313" key="3">
    <source>
        <dbReference type="EMBL" id="PEH41323.1"/>
    </source>
</evidence>
<sequence>MLTRHAIETGAYRQQFEAIPGLWTPERIDASLDATLHERPAGADEVWVFGYGSLIWNPAIEFAAHRVARLEGWHRSFCLRMLAGRAGCERPGRMLALEPGGETTGIALRLHAERLVDELRLVWIREMVLGSYRPTWAKVRLDDGSDAHAIAFVADPSREQYERDASVATAAPLIAQAAGPIGSNADYLFRLQAALREHGIGDAYVDALAEAVARAQRGAGQRDAMSVPGGR</sequence>
<dbReference type="SUPFAM" id="SSF110857">
    <property type="entry name" value="Gamma-glutamyl cyclotransferase-like"/>
    <property type="match status" value="1"/>
</dbReference>
<dbReference type="Proteomes" id="UP000220629">
    <property type="component" value="Unassembled WGS sequence"/>
</dbReference>
<dbReference type="RefSeq" id="WP_098151527.1">
    <property type="nucleotide sequence ID" value="NZ_CADEWA010000007.1"/>
</dbReference>
<dbReference type="GO" id="GO:0005737">
    <property type="term" value="C:cytoplasm"/>
    <property type="evidence" value="ECO:0007669"/>
    <property type="project" value="TreeGrafter"/>
</dbReference>
<dbReference type="InterPro" id="IPR006840">
    <property type="entry name" value="ChaC"/>
</dbReference>
<dbReference type="PANTHER" id="PTHR12192:SF2">
    <property type="entry name" value="GLUTATHIONE-SPECIFIC GAMMA-GLUTAMYLCYCLOTRANSFERASE 2"/>
    <property type="match status" value="1"/>
</dbReference>
<organism evidence="3 4">
    <name type="scientific">Burkholderia gladioli</name>
    <name type="common">Pseudomonas marginata</name>
    <name type="synonym">Phytomonas marginata</name>
    <dbReference type="NCBI Taxonomy" id="28095"/>
    <lineage>
        <taxon>Bacteria</taxon>
        <taxon>Pseudomonadati</taxon>
        <taxon>Pseudomonadota</taxon>
        <taxon>Betaproteobacteria</taxon>
        <taxon>Burkholderiales</taxon>
        <taxon>Burkholderiaceae</taxon>
        <taxon>Burkholderia</taxon>
    </lineage>
</organism>
<gene>
    <name evidence="3" type="ORF">CRM94_03620</name>
</gene>
<keyword evidence="3" id="KW-0808">Transferase</keyword>
<evidence type="ECO:0000256" key="2">
    <source>
        <dbReference type="ARBA" id="ARBA00023239"/>
    </source>
</evidence>
<dbReference type="InterPro" id="IPR013024">
    <property type="entry name" value="GGCT-like"/>
</dbReference>
<dbReference type="GO" id="GO:0006751">
    <property type="term" value="P:glutathione catabolic process"/>
    <property type="evidence" value="ECO:0007669"/>
    <property type="project" value="InterPro"/>
</dbReference>
<dbReference type="CDD" id="cd06661">
    <property type="entry name" value="GGCT_like"/>
    <property type="match status" value="1"/>
</dbReference>
<dbReference type="Pfam" id="PF04752">
    <property type="entry name" value="ChaC"/>
    <property type="match status" value="1"/>
</dbReference>
<evidence type="ECO:0000256" key="1">
    <source>
        <dbReference type="ARBA" id="ARBA00012344"/>
    </source>
</evidence>
<dbReference type="EC" id="4.3.2.7" evidence="1"/>
<name>A0A2A7SCZ4_BURGA</name>
<dbReference type="PANTHER" id="PTHR12192">
    <property type="entry name" value="CATION TRANSPORT PROTEIN CHAC-RELATED"/>
    <property type="match status" value="1"/>
</dbReference>
<proteinExistence type="predicted"/>
<keyword evidence="2" id="KW-0456">Lyase</keyword>
<dbReference type="EMBL" id="PDDY01000001">
    <property type="protein sequence ID" value="PEH41323.1"/>
    <property type="molecule type" value="Genomic_DNA"/>
</dbReference>
<protein>
    <recommendedName>
        <fullName evidence="1">glutathione-specific gamma-glutamylcyclotransferase</fullName>
        <ecNumber evidence="1">4.3.2.7</ecNumber>
    </recommendedName>
</protein>